<gene>
    <name evidence="1" type="ORF">H8S34_07730</name>
</gene>
<sequence>MKQFERRIDNPMDDDTGAQKLHVLWIDWTNHIVSFHEEMGYERLEFATRKDKMEYVFQKGASGFRIQ</sequence>
<keyword evidence="2" id="KW-1185">Reference proteome</keyword>
<organism evidence="1 2">
    <name type="scientific">Pseudoflavonifractor hominis</name>
    <dbReference type="NCBI Taxonomy" id="2763059"/>
    <lineage>
        <taxon>Bacteria</taxon>
        <taxon>Bacillati</taxon>
        <taxon>Bacillota</taxon>
        <taxon>Clostridia</taxon>
        <taxon>Eubacteriales</taxon>
        <taxon>Oscillospiraceae</taxon>
        <taxon>Pseudoflavonifractor</taxon>
    </lineage>
</organism>
<dbReference type="RefSeq" id="WP_186963597.1">
    <property type="nucleotide sequence ID" value="NZ_JACOPR010000004.1"/>
</dbReference>
<comment type="caution">
    <text evidence="1">The sequence shown here is derived from an EMBL/GenBank/DDBJ whole genome shotgun (WGS) entry which is preliminary data.</text>
</comment>
<protein>
    <submittedName>
        <fullName evidence="1">Uncharacterized protein</fullName>
    </submittedName>
</protein>
<reference evidence="1 2" key="1">
    <citation type="submission" date="2020-08" db="EMBL/GenBank/DDBJ databases">
        <title>Genome public.</title>
        <authorList>
            <person name="Liu C."/>
            <person name="Sun Q."/>
        </authorList>
    </citation>
    <scope>NUCLEOTIDE SEQUENCE [LARGE SCALE GENOMIC DNA]</scope>
    <source>
        <strain evidence="1 2">New-38</strain>
    </source>
</reference>
<evidence type="ECO:0000313" key="1">
    <source>
        <dbReference type="EMBL" id="MBC5730724.1"/>
    </source>
</evidence>
<accession>A0ABR7HT74</accession>
<dbReference type="EMBL" id="JACOPR010000004">
    <property type="protein sequence ID" value="MBC5730724.1"/>
    <property type="molecule type" value="Genomic_DNA"/>
</dbReference>
<name>A0ABR7HT74_9FIRM</name>
<evidence type="ECO:0000313" key="2">
    <source>
        <dbReference type="Proteomes" id="UP000660021"/>
    </source>
</evidence>
<proteinExistence type="predicted"/>
<dbReference type="Proteomes" id="UP000660021">
    <property type="component" value="Unassembled WGS sequence"/>
</dbReference>